<feature type="region of interest" description="Disordered" evidence="1">
    <location>
        <begin position="396"/>
        <end position="437"/>
    </location>
</feature>
<name>X5GE73_9VIRU</name>
<reference evidence="2" key="2">
    <citation type="submission" date="2014-03" db="EMBL/GenBank/DDBJ databases">
        <authorList>
            <person name="Cheng R."/>
            <person name="Zhang C.-X."/>
        </authorList>
    </citation>
    <scope>NUCLEOTIDE SEQUENCE</scope>
    <source>
        <strain evidence="2">Hangzhou</strain>
    </source>
</reference>
<evidence type="ECO:0000256" key="1">
    <source>
        <dbReference type="SAM" id="MobiDB-lite"/>
    </source>
</evidence>
<feature type="compositionally biased region" description="Low complexity" evidence="1">
    <location>
        <begin position="403"/>
        <end position="421"/>
    </location>
</feature>
<accession>X5GE73</accession>
<feature type="region of interest" description="Disordered" evidence="1">
    <location>
        <begin position="65"/>
        <end position="88"/>
    </location>
</feature>
<organism evidence="2">
    <name type="scientific">Nilaparvata lugens endogenous nudivirus</name>
    <dbReference type="NCBI Taxonomy" id="1487700"/>
    <lineage>
        <taxon>Viruses</taxon>
        <taxon>Viruses incertae sedis</taxon>
        <taxon>Naldaviricetes</taxon>
        <taxon>Lefavirales</taxon>
        <taxon>Nudiviridae</taxon>
    </lineage>
</organism>
<sequence length="437" mass="49943">MAMPMSMSNYYNYLKNGEWKTRPELPGNIEVLLREWNNGRNFGRVFTTSSVYLNSLLKQRSVQNRANGGVKRQQSPTPQQQVTSKTSADNSRISVIPAALLTNDSTIIQISVMVFCLTNVKDSFKRDLIFCMLENRITFNDIQSMLNAFADHNVLRENVASEVGKLQYRPETVKSMVRILLETSDILRDKSYAKLAMTVDGNIYTAQLLDSTYGKPNSTNTTHYIKNVAPYEPLFSRYISYCVAPKHQTETRIKLYKQFAVNRYDIVVNAINELPPFVQTTTSKKTPGTRLDSFDDNTTYYVYESKVNFMKLLGYSEYPHNGKNYMVLTYNDCIFDVLGDTLFGKTWQERLDEIPGPAKIRLEKRTGEELNNYKANNCMLGVSWLENDKIMFKIHTPPKRTDTPSTTISTTVSSTTDMSGDQTDDDSDIIKKRPKIT</sequence>
<reference evidence="2" key="1">
    <citation type="journal article" date="2014" name="J. Virol.">
        <title>Brown planthopper nudivirus DNA integrated in its host genome.</title>
        <authorList>
            <person name="Cheng R.L."/>
            <person name="Xi Y."/>
            <person name="Lou Y.H."/>
            <person name="Wang Z."/>
            <person name="Xu J.Y."/>
            <person name="Xu H.J."/>
            <person name="Zhang C.X."/>
        </authorList>
    </citation>
    <scope>NUCLEOTIDE SEQUENCE</scope>
    <source>
        <strain evidence="2">Hangzhou</strain>
    </source>
</reference>
<dbReference type="EMBL" id="KJ566553">
    <property type="protein sequence ID" value="AHW98271.1"/>
    <property type="molecule type" value="Genomic_DNA"/>
</dbReference>
<feature type="compositionally biased region" description="Low complexity" evidence="1">
    <location>
        <begin position="70"/>
        <end position="87"/>
    </location>
</feature>
<protein>
    <submittedName>
        <fullName evidence="2">GrBNV_gp83-like protein</fullName>
    </submittedName>
</protein>
<evidence type="ECO:0000313" key="2">
    <source>
        <dbReference type="EMBL" id="AHW98271.1"/>
    </source>
</evidence>
<proteinExistence type="predicted"/>